<reference evidence="2" key="2">
    <citation type="submission" date="2012-05" db="EMBL/GenBank/DDBJ databases">
        <title>Annotation of the Genome Sequence of Fusarium oxysporum f. sp. melonis 26406.</title>
        <authorList>
            <consortium name="The Broad Institute Genomics Platform"/>
            <person name="Ma L.-J."/>
            <person name="Corby-Kistler H."/>
            <person name="Broz K."/>
            <person name="Gale L.R."/>
            <person name="Jonkers W."/>
            <person name="O'Donnell K."/>
            <person name="Ploetz R."/>
            <person name="Steinberg C."/>
            <person name="Schwartz D.C."/>
            <person name="VanEtten H."/>
            <person name="Zhou S."/>
            <person name="Young S.K."/>
            <person name="Zeng Q."/>
            <person name="Gargeya S."/>
            <person name="Fitzgerald M."/>
            <person name="Abouelleil A."/>
            <person name="Alvarado L."/>
            <person name="Chapman S.B."/>
            <person name="Gainer-Dewar J."/>
            <person name="Goldberg J."/>
            <person name="Griggs A."/>
            <person name="Gujja S."/>
            <person name="Hansen M."/>
            <person name="Howarth C."/>
            <person name="Imamovic A."/>
            <person name="Ireland A."/>
            <person name="Larimer J."/>
            <person name="McCowan C."/>
            <person name="Murphy C."/>
            <person name="Pearson M."/>
            <person name="Poon T.W."/>
            <person name="Priest M."/>
            <person name="Roberts A."/>
            <person name="Saif S."/>
            <person name="Shea T."/>
            <person name="Sykes S."/>
            <person name="Wortman J."/>
            <person name="Nusbaum C."/>
            <person name="Birren B."/>
        </authorList>
    </citation>
    <scope>NUCLEOTIDE SEQUENCE</scope>
    <source>
        <strain evidence="2">26406</strain>
    </source>
</reference>
<dbReference type="Proteomes" id="UP000030703">
    <property type="component" value="Unassembled WGS sequence"/>
</dbReference>
<proteinExistence type="predicted"/>
<protein>
    <submittedName>
        <fullName evidence="2">Uncharacterized protein</fullName>
    </submittedName>
</protein>
<evidence type="ECO:0000313" key="2">
    <source>
        <dbReference type="EMBL" id="EXK26060.1"/>
    </source>
</evidence>
<name>W9Z3Y3_FUSOX</name>
<feature type="compositionally biased region" description="Polar residues" evidence="1">
    <location>
        <begin position="43"/>
        <end position="64"/>
    </location>
</feature>
<accession>W9Z3Y3</accession>
<gene>
    <name evidence="2" type="ORF">FOMG_17339</name>
</gene>
<dbReference type="VEuPathDB" id="FungiDB:FOMG_17339"/>
<sequence>MLDRIISIVNNQLLNTQSSLNQVSTLLPVIQGKPIFLHIEEQSPPSSETSNQTIPHDESTPNVSSKRRCVSQGPDARPDIQADRIDLKDLTCDARRQEAEALVMEIKVCEFEKERKSNKDKFVQIENDIRHVQADVSAIDDRYKTHNADFLQTREEQEELVNMLDTIGENQEEQKKQHEENMRKISEDLRCDVAKGLMQGINWDEGCGSLRCYFKDKSLAYISTRTTGLY</sequence>
<reference evidence="2" key="1">
    <citation type="submission" date="2012-04" db="EMBL/GenBank/DDBJ databases">
        <title>The Genome Sequence of Fusarium oxysporum melonis.</title>
        <authorList>
            <consortium name="The Broad Institute Genome Sequencing Platform"/>
            <person name="Ma L.-J."/>
            <person name="Gale L.R."/>
            <person name="Schwartz D.C."/>
            <person name="Zhou S."/>
            <person name="Corby-Kistler H."/>
            <person name="Young S.K."/>
            <person name="Zeng Q."/>
            <person name="Gargeya S."/>
            <person name="Fitzgerald M."/>
            <person name="Haas B."/>
            <person name="Abouelleil A."/>
            <person name="Alvarado L."/>
            <person name="Arachchi H.M."/>
            <person name="Berlin A."/>
            <person name="Brown A."/>
            <person name="Chapman S.B."/>
            <person name="Chen Z."/>
            <person name="Dunbar C."/>
            <person name="Freedman E."/>
            <person name="Gearin G."/>
            <person name="Goldberg J."/>
            <person name="Griggs A."/>
            <person name="Gujja S."/>
            <person name="Heiman D."/>
            <person name="Howarth C."/>
            <person name="Larson L."/>
            <person name="Lui A."/>
            <person name="MacDonald P.J.P."/>
            <person name="Montmayeur A."/>
            <person name="Murphy C."/>
            <person name="Neiman D."/>
            <person name="Pearson M."/>
            <person name="Priest M."/>
            <person name="Roberts A."/>
            <person name="Saif S."/>
            <person name="Shea T."/>
            <person name="Shenoy N."/>
            <person name="Sisk P."/>
            <person name="Stolte C."/>
            <person name="Sykes S."/>
            <person name="Wortman J."/>
            <person name="Nusbaum C."/>
            <person name="Birren B."/>
        </authorList>
    </citation>
    <scope>NUCLEOTIDE SEQUENCE</scope>
    <source>
        <strain evidence="2">26406</strain>
    </source>
</reference>
<feature type="region of interest" description="Disordered" evidence="1">
    <location>
        <begin position="42"/>
        <end position="79"/>
    </location>
</feature>
<evidence type="ECO:0000256" key="1">
    <source>
        <dbReference type="SAM" id="MobiDB-lite"/>
    </source>
</evidence>
<dbReference type="OrthoDB" id="10605757at2759"/>
<organism evidence="2">
    <name type="scientific">Fusarium oxysporum f. sp. melonis 26406</name>
    <dbReference type="NCBI Taxonomy" id="1089452"/>
    <lineage>
        <taxon>Eukaryota</taxon>
        <taxon>Fungi</taxon>
        <taxon>Dikarya</taxon>
        <taxon>Ascomycota</taxon>
        <taxon>Pezizomycotina</taxon>
        <taxon>Sordariomycetes</taxon>
        <taxon>Hypocreomycetidae</taxon>
        <taxon>Hypocreales</taxon>
        <taxon>Nectriaceae</taxon>
        <taxon>Fusarium</taxon>
        <taxon>Fusarium oxysporum species complex</taxon>
    </lineage>
</organism>
<dbReference type="AlphaFoldDB" id="W9Z3Y3"/>
<dbReference type="EMBL" id="JH659372">
    <property type="protein sequence ID" value="EXK26060.1"/>
    <property type="molecule type" value="Genomic_DNA"/>
</dbReference>
<dbReference type="HOGENOM" id="CLU_1204830_0_0_1"/>